<organism evidence="6 7">
    <name type="scientific">Labrys neptuniae</name>
    <dbReference type="NCBI Taxonomy" id="376174"/>
    <lineage>
        <taxon>Bacteria</taxon>
        <taxon>Pseudomonadati</taxon>
        <taxon>Pseudomonadota</taxon>
        <taxon>Alphaproteobacteria</taxon>
        <taxon>Hyphomicrobiales</taxon>
        <taxon>Xanthobacteraceae</taxon>
        <taxon>Labrys</taxon>
    </lineage>
</organism>
<dbReference type="SUPFAM" id="SSF46785">
    <property type="entry name" value="Winged helix' DNA-binding domain"/>
    <property type="match status" value="1"/>
</dbReference>
<protein>
    <submittedName>
        <fullName evidence="6">Helix-turn-helix domain-containing protein</fullName>
    </submittedName>
</protein>
<sequence length="147" mass="16404">MPSDIDLPEPSEETCRPFREILDRVGDKWTLLVIAKLNDGPLRFNEIKRRIGCVSQRMLTLTLRGLERDGLLTRTTFATIPPRVDYELTEVGRGLFPAAKALVAWAYINRQAIDQARAQYDQSHEAPSGPPLIPAAGHVGTAMARPR</sequence>
<feature type="region of interest" description="Disordered" evidence="4">
    <location>
        <begin position="122"/>
        <end position="147"/>
    </location>
</feature>
<keyword evidence="1" id="KW-0805">Transcription regulation</keyword>
<dbReference type="InterPro" id="IPR002577">
    <property type="entry name" value="HTH_HxlR"/>
</dbReference>
<accession>A0ABV3PQH8</accession>
<keyword evidence="7" id="KW-1185">Reference proteome</keyword>
<reference evidence="6 7" key="1">
    <citation type="submission" date="2024-07" db="EMBL/GenBank/DDBJ databases">
        <title>Description of Labrys sedimenti sp. nov., isolated from a diclofenac-degrading enrichment culture.</title>
        <authorList>
            <person name="Tancsics A."/>
            <person name="Csepanyi A."/>
        </authorList>
    </citation>
    <scope>NUCLEOTIDE SEQUENCE [LARGE SCALE GENOMIC DNA]</scope>
    <source>
        <strain evidence="6 7">LMG 23578</strain>
    </source>
</reference>
<dbReference type="PROSITE" id="PS51118">
    <property type="entry name" value="HTH_HXLR"/>
    <property type="match status" value="1"/>
</dbReference>
<dbReference type="PANTHER" id="PTHR33204:SF39">
    <property type="entry name" value="TRANSCRIPTIONAL REGULATORY PROTEIN"/>
    <property type="match status" value="1"/>
</dbReference>
<dbReference type="EMBL" id="JBFNQD010000006">
    <property type="protein sequence ID" value="MEW9307708.1"/>
    <property type="molecule type" value="Genomic_DNA"/>
</dbReference>
<dbReference type="InterPro" id="IPR036390">
    <property type="entry name" value="WH_DNA-bd_sf"/>
</dbReference>
<evidence type="ECO:0000256" key="3">
    <source>
        <dbReference type="ARBA" id="ARBA00023163"/>
    </source>
</evidence>
<dbReference type="Proteomes" id="UP001555786">
    <property type="component" value="Unassembled WGS sequence"/>
</dbReference>
<dbReference type="InterPro" id="IPR036388">
    <property type="entry name" value="WH-like_DNA-bd_sf"/>
</dbReference>
<dbReference type="Gene3D" id="1.10.10.10">
    <property type="entry name" value="Winged helix-like DNA-binding domain superfamily/Winged helix DNA-binding domain"/>
    <property type="match status" value="1"/>
</dbReference>
<keyword evidence="3" id="KW-0804">Transcription</keyword>
<name>A0ABV3PQH8_9HYPH</name>
<feature type="domain" description="HTH hxlR-type" evidence="5">
    <location>
        <begin position="15"/>
        <end position="114"/>
    </location>
</feature>
<evidence type="ECO:0000313" key="7">
    <source>
        <dbReference type="Proteomes" id="UP001555786"/>
    </source>
</evidence>
<evidence type="ECO:0000256" key="2">
    <source>
        <dbReference type="ARBA" id="ARBA00023125"/>
    </source>
</evidence>
<evidence type="ECO:0000313" key="6">
    <source>
        <dbReference type="EMBL" id="MEW9307708.1"/>
    </source>
</evidence>
<evidence type="ECO:0000259" key="5">
    <source>
        <dbReference type="PROSITE" id="PS51118"/>
    </source>
</evidence>
<dbReference type="PANTHER" id="PTHR33204">
    <property type="entry name" value="TRANSCRIPTIONAL REGULATOR, MARR FAMILY"/>
    <property type="match status" value="1"/>
</dbReference>
<keyword evidence="2" id="KW-0238">DNA-binding</keyword>
<gene>
    <name evidence="6" type="ORF">ABXS05_19295</name>
</gene>
<proteinExistence type="predicted"/>
<evidence type="ECO:0000256" key="1">
    <source>
        <dbReference type="ARBA" id="ARBA00023015"/>
    </source>
</evidence>
<dbReference type="Pfam" id="PF01638">
    <property type="entry name" value="HxlR"/>
    <property type="match status" value="1"/>
</dbReference>
<evidence type="ECO:0000256" key="4">
    <source>
        <dbReference type="SAM" id="MobiDB-lite"/>
    </source>
</evidence>
<comment type="caution">
    <text evidence="6">The sequence shown here is derived from an EMBL/GenBank/DDBJ whole genome shotgun (WGS) entry which is preliminary data.</text>
</comment>